<evidence type="ECO:0000313" key="1">
    <source>
        <dbReference type="EMBL" id="KAK9092977.1"/>
    </source>
</evidence>
<dbReference type="EMBL" id="JBBNAF010000012">
    <property type="protein sequence ID" value="KAK9092977.1"/>
    <property type="molecule type" value="Genomic_DNA"/>
</dbReference>
<dbReference type="AlphaFoldDB" id="A0AAP0EJQ8"/>
<organism evidence="1 2">
    <name type="scientific">Stephania yunnanensis</name>
    <dbReference type="NCBI Taxonomy" id="152371"/>
    <lineage>
        <taxon>Eukaryota</taxon>
        <taxon>Viridiplantae</taxon>
        <taxon>Streptophyta</taxon>
        <taxon>Embryophyta</taxon>
        <taxon>Tracheophyta</taxon>
        <taxon>Spermatophyta</taxon>
        <taxon>Magnoliopsida</taxon>
        <taxon>Ranunculales</taxon>
        <taxon>Menispermaceae</taxon>
        <taxon>Menispermoideae</taxon>
        <taxon>Cissampelideae</taxon>
        <taxon>Stephania</taxon>
    </lineage>
</organism>
<keyword evidence="2" id="KW-1185">Reference proteome</keyword>
<reference evidence="1 2" key="1">
    <citation type="submission" date="2024-01" db="EMBL/GenBank/DDBJ databases">
        <title>Genome assemblies of Stephania.</title>
        <authorList>
            <person name="Yang L."/>
        </authorList>
    </citation>
    <scope>NUCLEOTIDE SEQUENCE [LARGE SCALE GENOMIC DNA]</scope>
    <source>
        <strain evidence="1">YNDBR</strain>
        <tissue evidence="1">Leaf</tissue>
    </source>
</reference>
<comment type="caution">
    <text evidence="1">The sequence shown here is derived from an EMBL/GenBank/DDBJ whole genome shotgun (WGS) entry which is preliminary data.</text>
</comment>
<accession>A0AAP0EJQ8</accession>
<name>A0AAP0EJQ8_9MAGN</name>
<proteinExistence type="predicted"/>
<evidence type="ECO:0000313" key="2">
    <source>
        <dbReference type="Proteomes" id="UP001420932"/>
    </source>
</evidence>
<protein>
    <submittedName>
        <fullName evidence="1">Uncharacterized protein</fullName>
    </submittedName>
</protein>
<gene>
    <name evidence="1" type="ORF">Syun_027888</name>
</gene>
<sequence>MNGLLLICTVSKKLSVADLSLFCNKSAIAAIMIDCAYQQQTKSVADLQQICNRTPDFCHKSLVDYDPCYISCGPLFSLFPAQGITLIIVICMILDLIQELSERSDGCGYVFIGANSESLRRVWSLPCWDLTETSKRDDDIDLLKDNQALQRLTGTAENRNLLNLK</sequence>
<dbReference type="Proteomes" id="UP001420932">
    <property type="component" value="Unassembled WGS sequence"/>
</dbReference>